<proteinExistence type="predicted"/>
<dbReference type="AlphaFoldDB" id="A0ABD2NCX2"/>
<dbReference type="Proteomes" id="UP001516400">
    <property type="component" value="Unassembled WGS sequence"/>
</dbReference>
<reference evidence="2 3" key="1">
    <citation type="journal article" date="2021" name="BMC Biol.">
        <title>Horizontally acquired antibacterial genes associated with adaptive radiation of ladybird beetles.</title>
        <authorList>
            <person name="Li H.S."/>
            <person name="Tang X.F."/>
            <person name="Huang Y.H."/>
            <person name="Xu Z.Y."/>
            <person name="Chen M.L."/>
            <person name="Du X.Y."/>
            <person name="Qiu B.Y."/>
            <person name="Chen P.T."/>
            <person name="Zhang W."/>
            <person name="Slipinski A."/>
            <person name="Escalona H.E."/>
            <person name="Waterhouse R.M."/>
            <person name="Zwick A."/>
            <person name="Pang H."/>
        </authorList>
    </citation>
    <scope>NUCLEOTIDE SEQUENCE [LARGE SCALE GENOMIC DNA]</scope>
    <source>
        <strain evidence="2">SYSU2018</strain>
    </source>
</reference>
<evidence type="ECO:0000313" key="3">
    <source>
        <dbReference type="Proteomes" id="UP001516400"/>
    </source>
</evidence>
<dbReference type="EMBL" id="JABFTP020000103">
    <property type="protein sequence ID" value="KAL3276591.1"/>
    <property type="molecule type" value="Genomic_DNA"/>
</dbReference>
<evidence type="ECO:0000256" key="1">
    <source>
        <dbReference type="SAM" id="MobiDB-lite"/>
    </source>
</evidence>
<evidence type="ECO:0000313" key="2">
    <source>
        <dbReference type="EMBL" id="KAL3276591.1"/>
    </source>
</evidence>
<comment type="caution">
    <text evidence="2">The sequence shown here is derived from an EMBL/GenBank/DDBJ whole genome shotgun (WGS) entry which is preliminary data.</text>
</comment>
<keyword evidence="3" id="KW-1185">Reference proteome</keyword>
<gene>
    <name evidence="2" type="ORF">HHI36_011963</name>
</gene>
<name>A0ABD2NCX2_9CUCU</name>
<protein>
    <submittedName>
        <fullName evidence="2">Uncharacterized protein</fullName>
    </submittedName>
</protein>
<feature type="region of interest" description="Disordered" evidence="1">
    <location>
        <begin position="111"/>
        <end position="141"/>
    </location>
</feature>
<organism evidence="2 3">
    <name type="scientific">Cryptolaemus montrouzieri</name>
    <dbReference type="NCBI Taxonomy" id="559131"/>
    <lineage>
        <taxon>Eukaryota</taxon>
        <taxon>Metazoa</taxon>
        <taxon>Ecdysozoa</taxon>
        <taxon>Arthropoda</taxon>
        <taxon>Hexapoda</taxon>
        <taxon>Insecta</taxon>
        <taxon>Pterygota</taxon>
        <taxon>Neoptera</taxon>
        <taxon>Endopterygota</taxon>
        <taxon>Coleoptera</taxon>
        <taxon>Polyphaga</taxon>
        <taxon>Cucujiformia</taxon>
        <taxon>Coccinelloidea</taxon>
        <taxon>Coccinellidae</taxon>
        <taxon>Scymninae</taxon>
        <taxon>Scymnini</taxon>
        <taxon>Cryptolaemus</taxon>
    </lineage>
</organism>
<accession>A0ABD2NCX2</accession>
<sequence>MQKHHVKKLFICDRDARRVIPEDTLSKFAFTETDRIDQEQASHLSCITIGSIIFDSRYLKSEDQPALKKRRSSGNKIVEISATDTARATTTLSMPKHGAITVTSVIEALPMPSGSPLSNHYAPSAPPPDTPQSMRTIEHEPTLLAHVIQSWARKEGPTKQNRK</sequence>